<protein>
    <submittedName>
        <fullName evidence="1">Uncharacterized protein</fullName>
    </submittedName>
</protein>
<reference evidence="1" key="2">
    <citation type="journal article" date="2015" name="Fish Shellfish Immunol.">
        <title>Early steps in the European eel (Anguilla anguilla)-Vibrio vulnificus interaction in the gills: Role of the RtxA13 toxin.</title>
        <authorList>
            <person name="Callol A."/>
            <person name="Pajuelo D."/>
            <person name="Ebbesson L."/>
            <person name="Teles M."/>
            <person name="MacKenzie S."/>
            <person name="Amaro C."/>
        </authorList>
    </citation>
    <scope>NUCLEOTIDE SEQUENCE</scope>
</reference>
<sequence>MYVLKKTICNYTDVHMMMLLSQNYQIHLKYTIYSGQKALVTTLEIFYCNKLKCVYFCNLSP</sequence>
<proteinExistence type="predicted"/>
<reference evidence="1" key="1">
    <citation type="submission" date="2014-11" db="EMBL/GenBank/DDBJ databases">
        <authorList>
            <person name="Amaro Gonzalez C."/>
        </authorList>
    </citation>
    <scope>NUCLEOTIDE SEQUENCE</scope>
</reference>
<evidence type="ECO:0000313" key="1">
    <source>
        <dbReference type="EMBL" id="JAH98947.1"/>
    </source>
</evidence>
<dbReference type="EMBL" id="GBXM01009630">
    <property type="protein sequence ID" value="JAH98947.1"/>
    <property type="molecule type" value="Transcribed_RNA"/>
</dbReference>
<dbReference type="AlphaFoldDB" id="A0A0E9X885"/>
<name>A0A0E9X885_ANGAN</name>
<accession>A0A0E9X885</accession>
<organism evidence="1">
    <name type="scientific">Anguilla anguilla</name>
    <name type="common">European freshwater eel</name>
    <name type="synonym">Muraena anguilla</name>
    <dbReference type="NCBI Taxonomy" id="7936"/>
    <lineage>
        <taxon>Eukaryota</taxon>
        <taxon>Metazoa</taxon>
        <taxon>Chordata</taxon>
        <taxon>Craniata</taxon>
        <taxon>Vertebrata</taxon>
        <taxon>Euteleostomi</taxon>
        <taxon>Actinopterygii</taxon>
        <taxon>Neopterygii</taxon>
        <taxon>Teleostei</taxon>
        <taxon>Anguilliformes</taxon>
        <taxon>Anguillidae</taxon>
        <taxon>Anguilla</taxon>
    </lineage>
</organism>